<evidence type="ECO:0000313" key="8">
    <source>
        <dbReference type="Proteomes" id="UP000027946"/>
    </source>
</evidence>
<reference evidence="7 8" key="1">
    <citation type="submission" date="2014-03" db="EMBL/GenBank/DDBJ databases">
        <title>Genome sequence of Clostridium litorale W6, DSM 5388.</title>
        <authorList>
            <person name="Poehlein A."/>
            <person name="Jagirdar A."/>
            <person name="Khonsari B."/>
            <person name="Chibani C.M."/>
            <person name="Gutierrez Gutierrez D.A."/>
            <person name="Davydova E."/>
            <person name="Alghaithi H.S."/>
            <person name="Nair K.P."/>
            <person name="Dhamotharan K."/>
            <person name="Chandran L."/>
            <person name="G W."/>
            <person name="Daniel R."/>
        </authorList>
    </citation>
    <scope>NUCLEOTIDE SEQUENCE [LARGE SCALE GENOMIC DNA]</scope>
    <source>
        <strain evidence="7 8">W6</strain>
    </source>
</reference>
<dbReference type="STRING" id="1121324.CLIT_14c00540"/>
<dbReference type="GO" id="GO:0016829">
    <property type="term" value="F:lyase activity"/>
    <property type="evidence" value="ECO:0007669"/>
    <property type="project" value="UniProtKB-KW"/>
</dbReference>
<dbReference type="EMBL" id="JJMM01000014">
    <property type="protein sequence ID" value="KDR94593.1"/>
    <property type="molecule type" value="Genomic_DNA"/>
</dbReference>
<evidence type="ECO:0000259" key="5">
    <source>
        <dbReference type="Pfam" id="PF07940"/>
    </source>
</evidence>
<comment type="subcellular location">
    <subcellularLocation>
        <location evidence="1">Periplasm</location>
    </subcellularLocation>
</comment>
<evidence type="ECO:0000256" key="3">
    <source>
        <dbReference type="ARBA" id="ARBA00022764"/>
    </source>
</evidence>
<dbReference type="PANTHER" id="PTHR39210:SF1">
    <property type="entry name" value="HEPARIN-SULFATE LYASE"/>
    <property type="match status" value="1"/>
</dbReference>
<dbReference type="Pfam" id="PF16889">
    <property type="entry name" value="Hepar_II_III_N"/>
    <property type="match status" value="1"/>
</dbReference>
<dbReference type="Gene3D" id="2.70.98.70">
    <property type="match status" value="1"/>
</dbReference>
<feature type="domain" description="Heparin-sulfate lyase N-terminal" evidence="6">
    <location>
        <begin position="105"/>
        <end position="339"/>
    </location>
</feature>
<dbReference type="Proteomes" id="UP000027946">
    <property type="component" value="Unassembled WGS sequence"/>
</dbReference>
<dbReference type="InterPro" id="IPR008929">
    <property type="entry name" value="Chondroitin_lyas"/>
</dbReference>
<keyword evidence="4" id="KW-0456">Lyase</keyword>
<keyword evidence="3" id="KW-0574">Periplasm</keyword>
<organism evidence="7 8">
    <name type="scientific">Peptoclostridium litorale DSM 5388</name>
    <dbReference type="NCBI Taxonomy" id="1121324"/>
    <lineage>
        <taxon>Bacteria</taxon>
        <taxon>Bacillati</taxon>
        <taxon>Bacillota</taxon>
        <taxon>Clostridia</taxon>
        <taxon>Peptostreptococcales</taxon>
        <taxon>Peptoclostridiaceae</taxon>
        <taxon>Peptoclostridium</taxon>
    </lineage>
</organism>
<name>A0A069RCX7_PEPLI</name>
<feature type="domain" description="Heparinase II/III-like C-terminal" evidence="5">
    <location>
        <begin position="420"/>
        <end position="642"/>
    </location>
</feature>
<evidence type="ECO:0000256" key="2">
    <source>
        <dbReference type="ARBA" id="ARBA00022729"/>
    </source>
</evidence>
<evidence type="ECO:0000256" key="4">
    <source>
        <dbReference type="ARBA" id="ARBA00023239"/>
    </source>
</evidence>
<dbReference type="Gene3D" id="1.50.10.100">
    <property type="entry name" value="Chondroitin AC/alginate lyase"/>
    <property type="match status" value="1"/>
</dbReference>
<dbReference type="AlphaFoldDB" id="A0A069RCX7"/>
<dbReference type="Pfam" id="PF07940">
    <property type="entry name" value="Hepar_II_III_C"/>
    <property type="match status" value="1"/>
</dbReference>
<keyword evidence="8" id="KW-1185">Reference proteome</keyword>
<evidence type="ECO:0000256" key="1">
    <source>
        <dbReference type="ARBA" id="ARBA00004418"/>
    </source>
</evidence>
<comment type="caution">
    <text evidence="7">The sequence shown here is derived from an EMBL/GenBank/DDBJ whole genome shotgun (WGS) entry which is preliminary data.</text>
</comment>
<accession>A0A069RCX7</accession>
<protein>
    <submittedName>
        <fullName evidence="7">Heparinase II/III-like protein</fullName>
    </submittedName>
</protein>
<sequence length="654" mass="75266">MSRIGWYYERLKAMSPAEVVWRIGQKKDEITRLKKYEKKDYIITQADLLGDDSMALSDRRFIPEAFYVDLWRGGEYFKRGIEENDFEYADMICEGKVIIFGKPVKFEDGIDWMSAFSKGMRWPLEFSPKLDFRQRDDIGDARVNWELGRHFEMAVLAKAFYLSGKSKYLEVLKGNFYDWTSKNPFMKGISWTSPMEMAIRAYSWMWTYAFLHASFGHSDDKLLKDLKCALLNQVEYVMDHRSRYSSANNHLIVEMSIVCICAVVFGIKKWMDESIEVLAGEIKRQVHYDGVDKEQAVHYHSFVIESYMLCIALLKKNSIKYPRHVDEILDKMCLFLRDLMDSGGNVVEIGDSDEGRLLDLYSGSTFNHYEYVLQGCSILLGKGYSQMEKLQPNIKWIFEQNQICRGIEKLPVQKSTIYEMGGYTVIRGECEAGEVLLTFDHGELGYGAIAAHGHADALSITLRLGGRDVIIDPGTYVYHTKREWRDYFRKTINHSTAELSGKDQSDMKGEFIWGERANAQLLEHELSESEDFVSARHDGYAPLIHQRDIHYIKPSRISITDRIYGGEGEWIITFMLSSGVKAVKKSQNVVQLLIGENANAVMELESDCDIQVHLQEEWESKHYMEKVKTTAIRCKGKAYGNQIISTHIDIGAGN</sequence>
<dbReference type="InterPro" id="IPR031680">
    <property type="entry name" value="Hepar_II_III_N"/>
</dbReference>
<dbReference type="eggNOG" id="COG5360">
    <property type="taxonomic scope" value="Bacteria"/>
</dbReference>
<dbReference type="PANTHER" id="PTHR39210">
    <property type="entry name" value="HEPARIN-SULFATE LYASE"/>
    <property type="match status" value="1"/>
</dbReference>
<evidence type="ECO:0000259" key="6">
    <source>
        <dbReference type="Pfam" id="PF16889"/>
    </source>
</evidence>
<gene>
    <name evidence="7" type="ORF">CLIT_14c00540</name>
</gene>
<dbReference type="OrthoDB" id="7335480at2"/>
<dbReference type="RefSeq" id="WP_038266440.1">
    <property type="nucleotide sequence ID" value="NZ_FSRH01000016.1"/>
</dbReference>
<evidence type="ECO:0000313" key="7">
    <source>
        <dbReference type="EMBL" id="KDR94593.1"/>
    </source>
</evidence>
<proteinExistence type="predicted"/>
<dbReference type="InterPro" id="IPR012480">
    <property type="entry name" value="Hepar_II_III_C"/>
</dbReference>
<dbReference type="GO" id="GO:0042597">
    <property type="term" value="C:periplasmic space"/>
    <property type="evidence" value="ECO:0007669"/>
    <property type="project" value="UniProtKB-SubCell"/>
</dbReference>
<keyword evidence="2" id="KW-0732">Signal</keyword>
<dbReference type="SUPFAM" id="SSF48230">
    <property type="entry name" value="Chondroitin AC/alginate lyase"/>
    <property type="match status" value="1"/>
</dbReference>